<dbReference type="AlphaFoldDB" id="A0A8H3B4D2"/>
<name>A0A8H3B4D2_9AGAM</name>
<proteinExistence type="predicted"/>
<dbReference type="InterPro" id="IPR015421">
    <property type="entry name" value="PyrdxlP-dep_Trfase_major"/>
</dbReference>
<comment type="caution">
    <text evidence="5">The sequence shown here is derived from an EMBL/GenBank/DDBJ whole genome shotgun (WGS) entry which is preliminary data.</text>
</comment>
<organism evidence="5 6">
    <name type="scientific">Rhizoctonia solani</name>
    <dbReference type="NCBI Taxonomy" id="456999"/>
    <lineage>
        <taxon>Eukaryota</taxon>
        <taxon>Fungi</taxon>
        <taxon>Dikarya</taxon>
        <taxon>Basidiomycota</taxon>
        <taxon>Agaricomycotina</taxon>
        <taxon>Agaricomycetes</taxon>
        <taxon>Cantharellales</taxon>
        <taxon>Ceratobasidiaceae</taxon>
        <taxon>Rhizoctonia</taxon>
    </lineage>
</organism>
<reference evidence="5" key="1">
    <citation type="submission" date="2021-01" db="EMBL/GenBank/DDBJ databases">
        <authorList>
            <person name="Kaushik A."/>
        </authorList>
    </citation>
    <scope>NUCLEOTIDE SEQUENCE</scope>
    <source>
        <strain evidence="5">AG1-1C</strain>
    </source>
</reference>
<keyword evidence="2 4" id="KW-0663">Pyridoxal phosphate</keyword>
<keyword evidence="3" id="KW-0456">Lyase</keyword>
<dbReference type="EMBL" id="CAJMWS010000478">
    <property type="protein sequence ID" value="CAE6447010.1"/>
    <property type="molecule type" value="Genomic_DNA"/>
</dbReference>
<dbReference type="GO" id="GO:0019752">
    <property type="term" value="P:carboxylic acid metabolic process"/>
    <property type="evidence" value="ECO:0007669"/>
    <property type="project" value="InterPro"/>
</dbReference>
<dbReference type="InterPro" id="IPR050477">
    <property type="entry name" value="GrpII_AminoAcid_Decarb"/>
</dbReference>
<dbReference type="InterPro" id="IPR015424">
    <property type="entry name" value="PyrdxlP-dep_Trfase"/>
</dbReference>
<evidence type="ECO:0000256" key="2">
    <source>
        <dbReference type="ARBA" id="ARBA00022898"/>
    </source>
</evidence>
<dbReference type="PANTHER" id="PTHR42735">
    <property type="match status" value="1"/>
</dbReference>
<comment type="cofactor">
    <cofactor evidence="1 4">
        <name>pyridoxal 5'-phosphate</name>
        <dbReference type="ChEBI" id="CHEBI:597326"/>
    </cofactor>
</comment>
<evidence type="ECO:0000256" key="1">
    <source>
        <dbReference type="ARBA" id="ARBA00001933"/>
    </source>
</evidence>
<evidence type="ECO:0000256" key="3">
    <source>
        <dbReference type="ARBA" id="ARBA00023239"/>
    </source>
</evidence>
<sequence>MSAHHHHQPQHPHHQHHGRNRPIFEHLNERHNRLAAWFLGPKAENASFLRSFFNFIADRTEEARQNFQPEDPQFIDASIQASSSFQQEIKDLDDALKELTVALSEHSIPFWSPRYNAHMTYDTSMPALLGYLATTLYNPNNVATEASPLTSVIEKEVGLQLCEMLGYDISITDSSRPWGHMTCGGSIANLESIWTARNLKFYPLSLACAIEEGAPLASIRDKFMVELCSGETKLFSQLEAWDLLNLKPKTVFEIPERLENEFDISSSFLSATMNKYLIQNLGKDVLEKKFGITNPTRYFVGGTKHYSWPKGAAITGIGSDNIIDIPVDINARLDASKLDKLLEECLNEKRAVYAVVAIMGSTEHGAVDPLKDVWELRNKYQKLGLSFAIHADAAWGGYFTSLLREEQQVGRGAPVDQGNKYVPELALSNHTRTQLDHLKYADSITIDPHKSGYIPYPGGGLCYRDGRMRFLVTWLNPDVYKDSDGDEGMGVYGVEGSKPGASPVAAWVSHRVIGLHKNGYGSLLGEAMFSCTKMYTNWVTMDMDDPNLIVVPLNAIPAERDGKSPEEIQKEREYIRDHIVNRPNLELVSDDKAMALVREMGSDLSINAFACNFRLANGEINQDVVESNYLNTRIYERLSVTKIEDNIFDKPLFIMSTCMEQKVYEECCNHLKKRLGVIGEQDLDILVNCVMSPFPTVANFTKSVADDFKKIAHEEIHKCLFRNTITEDDFRFVLQGTDKPYLTLLPMFNMANYRHQLILSCNIPEDVMNTYRTERSKDPSATFFIGTTKDVKLESILVGSFEAMLEKGLPNWKQQSPPRYASNFQVTNVKVIKDSPIDSKYLDRNFPEYMYFYLYGTNEQRHIEHMLVSSKNAQLTSDQVKLDLSNGTLSDDPSKGYILRLEDYHENIVFPVLPPNTPRFFKPGQKFNVSIFEDPHSADAHGPGLTAPLSTAKPIASGTMTLGDMVYTDSALLNGNPGEDEEQGVKTHVSGKTLEERLSATRRSFIPEKDKHVDPYHKRRDKQVGWRHYLEENLSSIGHNTTGGGHRRPHH</sequence>
<dbReference type="InterPro" id="IPR002129">
    <property type="entry name" value="PyrdxlP-dep_de-COase"/>
</dbReference>
<evidence type="ECO:0000256" key="4">
    <source>
        <dbReference type="PIRSR" id="PIRSR602129-50"/>
    </source>
</evidence>
<accession>A0A8H3B4D2</accession>
<dbReference type="Gene3D" id="3.40.640.10">
    <property type="entry name" value="Type I PLP-dependent aspartate aminotransferase-like (Major domain)"/>
    <property type="match status" value="1"/>
</dbReference>
<dbReference type="PANTHER" id="PTHR42735:SF4">
    <property type="entry name" value="PYRIDOXAL PHOSPHATE-DEPENDENT DECARBOXYLASE FAMILY PROTEIN"/>
    <property type="match status" value="1"/>
</dbReference>
<dbReference type="Proteomes" id="UP000663846">
    <property type="component" value="Unassembled WGS sequence"/>
</dbReference>
<evidence type="ECO:0000313" key="5">
    <source>
        <dbReference type="EMBL" id="CAE6447010.1"/>
    </source>
</evidence>
<dbReference type="SUPFAM" id="SSF53383">
    <property type="entry name" value="PLP-dependent transferases"/>
    <property type="match status" value="1"/>
</dbReference>
<evidence type="ECO:0000313" key="6">
    <source>
        <dbReference type="Proteomes" id="UP000663846"/>
    </source>
</evidence>
<gene>
    <name evidence="5" type="ORF">RDB_LOCUS139761</name>
</gene>
<dbReference type="GO" id="GO:0016830">
    <property type="term" value="F:carbon-carbon lyase activity"/>
    <property type="evidence" value="ECO:0007669"/>
    <property type="project" value="InterPro"/>
</dbReference>
<dbReference type="Pfam" id="PF00282">
    <property type="entry name" value="Pyridoxal_deC"/>
    <property type="match status" value="1"/>
</dbReference>
<feature type="modified residue" description="N6-(pyridoxal phosphate)lysine" evidence="4">
    <location>
        <position position="450"/>
    </location>
</feature>
<protein>
    <submittedName>
        <fullName evidence="5">Uncharacterized protein</fullName>
    </submittedName>
</protein>
<dbReference type="GO" id="GO:0030170">
    <property type="term" value="F:pyridoxal phosphate binding"/>
    <property type="evidence" value="ECO:0007669"/>
    <property type="project" value="InterPro"/>
</dbReference>